<dbReference type="Proteomes" id="UP001176941">
    <property type="component" value="Chromosome 2"/>
</dbReference>
<protein>
    <submittedName>
        <fullName evidence="2">Uncharacterized protein</fullName>
    </submittedName>
</protein>
<accession>A0ABN8YHB5</accession>
<evidence type="ECO:0000313" key="2">
    <source>
        <dbReference type="EMBL" id="CAI9160824.1"/>
    </source>
</evidence>
<keyword evidence="3" id="KW-1185">Reference proteome</keyword>
<organism evidence="2 3">
    <name type="scientific">Rangifer tarandus platyrhynchus</name>
    <name type="common">Svalbard reindeer</name>
    <dbReference type="NCBI Taxonomy" id="3082113"/>
    <lineage>
        <taxon>Eukaryota</taxon>
        <taxon>Metazoa</taxon>
        <taxon>Chordata</taxon>
        <taxon>Craniata</taxon>
        <taxon>Vertebrata</taxon>
        <taxon>Euteleostomi</taxon>
        <taxon>Mammalia</taxon>
        <taxon>Eutheria</taxon>
        <taxon>Laurasiatheria</taxon>
        <taxon>Artiodactyla</taxon>
        <taxon>Ruminantia</taxon>
        <taxon>Pecora</taxon>
        <taxon>Cervidae</taxon>
        <taxon>Odocoileinae</taxon>
        <taxon>Rangifer</taxon>
    </lineage>
</organism>
<name>A0ABN8YHB5_RANTA</name>
<proteinExistence type="predicted"/>
<reference evidence="2" key="1">
    <citation type="submission" date="2023-04" db="EMBL/GenBank/DDBJ databases">
        <authorList>
            <consortium name="ELIXIR-Norway"/>
        </authorList>
    </citation>
    <scope>NUCLEOTIDE SEQUENCE [LARGE SCALE GENOMIC DNA]</scope>
</reference>
<feature type="region of interest" description="Disordered" evidence="1">
    <location>
        <begin position="1"/>
        <end position="50"/>
    </location>
</feature>
<evidence type="ECO:0000256" key="1">
    <source>
        <dbReference type="SAM" id="MobiDB-lite"/>
    </source>
</evidence>
<dbReference type="EMBL" id="OX459938">
    <property type="protein sequence ID" value="CAI9160824.1"/>
    <property type="molecule type" value="Genomic_DNA"/>
</dbReference>
<sequence>MDWTGSPSRGDPRHIPASLRLSQESRGHGARPAPRPHRPADAQTPGCWNASRKISGLTRSVLSMSTEWGHLPTGPASELALDQKCCSDLLNRSGHLIPSTKEQSAGGASSLVGPEELEQRGVIFLSSPCRGVTVYLQNRRETTPRPEFPSVP</sequence>
<evidence type="ECO:0000313" key="3">
    <source>
        <dbReference type="Proteomes" id="UP001176941"/>
    </source>
</evidence>
<gene>
    <name evidence="2" type="ORF">MRATA1EN1_LOCUS9786</name>
</gene>